<dbReference type="AlphaFoldDB" id="A0A2X1Q0R6"/>
<gene>
    <name evidence="2" type="primary">dapA_2</name>
    <name evidence="2" type="ORF">NCTC11872_02391</name>
</gene>
<dbReference type="Gene3D" id="3.20.20.70">
    <property type="entry name" value="Aldolase class I"/>
    <property type="match status" value="1"/>
</dbReference>
<keyword evidence="1 2" id="KW-0456">Lyase</keyword>
<evidence type="ECO:0000313" key="3">
    <source>
        <dbReference type="Proteomes" id="UP000249936"/>
    </source>
</evidence>
<proteinExistence type="predicted"/>
<dbReference type="Pfam" id="PF00701">
    <property type="entry name" value="DHDPS"/>
    <property type="match status" value="1"/>
</dbReference>
<organism evidence="2 3">
    <name type="scientific">Haemophilus influenzae</name>
    <dbReference type="NCBI Taxonomy" id="727"/>
    <lineage>
        <taxon>Bacteria</taxon>
        <taxon>Pseudomonadati</taxon>
        <taxon>Pseudomonadota</taxon>
        <taxon>Gammaproteobacteria</taxon>
        <taxon>Pasteurellales</taxon>
        <taxon>Pasteurellaceae</taxon>
        <taxon>Haemophilus</taxon>
    </lineage>
</organism>
<dbReference type="EC" id="4.3.3.7" evidence="2"/>
<sequence>MNHYGEVDFSCLEKLVEHHIEAGSNALVSVGTTGESATLVLKKM</sequence>
<evidence type="ECO:0000256" key="1">
    <source>
        <dbReference type="ARBA" id="ARBA00023239"/>
    </source>
</evidence>
<reference evidence="2 3" key="1">
    <citation type="submission" date="2018-06" db="EMBL/GenBank/DDBJ databases">
        <authorList>
            <consortium name="Pathogen Informatics"/>
            <person name="Doyle S."/>
        </authorList>
    </citation>
    <scope>NUCLEOTIDE SEQUENCE [LARGE SCALE GENOMIC DNA]</scope>
    <source>
        <strain evidence="2 3">NCTC11872</strain>
    </source>
</reference>
<dbReference type="EMBL" id="UASK01000009">
    <property type="protein sequence ID" value="SPX42745.1"/>
    <property type="molecule type" value="Genomic_DNA"/>
</dbReference>
<evidence type="ECO:0000313" key="2">
    <source>
        <dbReference type="EMBL" id="SPX42745.1"/>
    </source>
</evidence>
<dbReference type="SUPFAM" id="SSF51569">
    <property type="entry name" value="Aldolase"/>
    <property type="match status" value="1"/>
</dbReference>
<name>A0A2X1Q0R6_HAEIF</name>
<dbReference type="InterPro" id="IPR002220">
    <property type="entry name" value="DapA-like"/>
</dbReference>
<dbReference type="Proteomes" id="UP000249936">
    <property type="component" value="Unassembled WGS sequence"/>
</dbReference>
<dbReference type="GO" id="GO:0008840">
    <property type="term" value="F:4-hydroxy-tetrahydrodipicolinate synthase activity"/>
    <property type="evidence" value="ECO:0007669"/>
    <property type="project" value="UniProtKB-EC"/>
</dbReference>
<protein>
    <submittedName>
        <fullName evidence="2">Dihydrodipicolinate synthase</fullName>
        <ecNumber evidence="2">4.3.3.7</ecNumber>
    </submittedName>
</protein>
<dbReference type="InterPro" id="IPR013785">
    <property type="entry name" value="Aldolase_TIM"/>
</dbReference>
<accession>A0A2X1Q0R6</accession>